<dbReference type="Pfam" id="PF05437">
    <property type="entry name" value="AzlD"/>
    <property type="match status" value="1"/>
</dbReference>
<name>A0A929FYD3_9PSEU</name>
<evidence type="ECO:0000313" key="3">
    <source>
        <dbReference type="Proteomes" id="UP000598360"/>
    </source>
</evidence>
<organism evidence="2 3">
    <name type="scientific">Saccharopolyspora montiporae</name>
    <dbReference type="NCBI Taxonomy" id="2781240"/>
    <lineage>
        <taxon>Bacteria</taxon>
        <taxon>Bacillati</taxon>
        <taxon>Actinomycetota</taxon>
        <taxon>Actinomycetes</taxon>
        <taxon>Pseudonocardiales</taxon>
        <taxon>Pseudonocardiaceae</taxon>
        <taxon>Saccharopolyspora</taxon>
    </lineage>
</organism>
<accession>A0A929FYD3</accession>
<keyword evidence="1" id="KW-0812">Transmembrane</keyword>
<proteinExistence type="predicted"/>
<dbReference type="InterPro" id="IPR008407">
    <property type="entry name" value="Brnchd-chn_aa_trnsp_AzlD"/>
</dbReference>
<dbReference type="EMBL" id="JADEYC010000005">
    <property type="protein sequence ID" value="MBE9373370.1"/>
    <property type="molecule type" value="Genomic_DNA"/>
</dbReference>
<protein>
    <submittedName>
        <fullName evidence="2">AzlD domain-containing protein</fullName>
    </submittedName>
</protein>
<keyword evidence="1" id="KW-0472">Membrane</keyword>
<comment type="caution">
    <text evidence="2">The sequence shown here is derived from an EMBL/GenBank/DDBJ whole genome shotgun (WGS) entry which is preliminary data.</text>
</comment>
<reference evidence="2" key="1">
    <citation type="submission" date="2020-10" db="EMBL/GenBank/DDBJ databases">
        <title>Diversity and distribution of actinomycetes associated with coral in the coast of Hainan.</title>
        <authorList>
            <person name="Li F."/>
        </authorList>
    </citation>
    <scope>NUCLEOTIDE SEQUENCE</scope>
    <source>
        <strain evidence="2">HNM0983</strain>
    </source>
</reference>
<keyword evidence="1" id="KW-1133">Transmembrane helix</keyword>
<dbReference type="RefSeq" id="WP_193926823.1">
    <property type="nucleotide sequence ID" value="NZ_JADEYC010000005.1"/>
</dbReference>
<evidence type="ECO:0000313" key="2">
    <source>
        <dbReference type="EMBL" id="MBE9373370.1"/>
    </source>
</evidence>
<dbReference type="Proteomes" id="UP000598360">
    <property type="component" value="Unassembled WGS sequence"/>
</dbReference>
<evidence type="ECO:0000256" key="1">
    <source>
        <dbReference type="SAM" id="Phobius"/>
    </source>
</evidence>
<feature type="transmembrane region" description="Helical" evidence="1">
    <location>
        <begin position="6"/>
        <end position="24"/>
    </location>
</feature>
<dbReference type="AlphaFoldDB" id="A0A929FYD3"/>
<feature type="transmembrane region" description="Helical" evidence="1">
    <location>
        <begin position="75"/>
        <end position="96"/>
    </location>
</feature>
<feature type="transmembrane region" description="Helical" evidence="1">
    <location>
        <begin position="36"/>
        <end position="55"/>
    </location>
</feature>
<gene>
    <name evidence="2" type="ORF">IQ251_02810</name>
</gene>
<sequence>MTPGVLLALAAGTYAMRLAGPLLRGRITVSERTEQLLSVAAVVLLACFVATSAVFESGEPAGWARFGGVALGGVLAWRRAPLVVVVLAAAGATALLRLAGVA</sequence>
<keyword evidence="3" id="KW-1185">Reference proteome</keyword>